<gene>
    <name evidence="1" type="ORF">A5893_14705</name>
</gene>
<organism evidence="1 2">
    <name type="scientific">Pedobacter psychrophilus</name>
    <dbReference type="NCBI Taxonomy" id="1826909"/>
    <lineage>
        <taxon>Bacteria</taxon>
        <taxon>Pseudomonadati</taxon>
        <taxon>Bacteroidota</taxon>
        <taxon>Sphingobacteriia</taxon>
        <taxon>Sphingobacteriales</taxon>
        <taxon>Sphingobacteriaceae</taxon>
        <taxon>Pedobacter</taxon>
    </lineage>
</organism>
<proteinExistence type="predicted"/>
<reference evidence="1 2" key="1">
    <citation type="submission" date="2016-04" db="EMBL/GenBank/DDBJ databases">
        <authorList>
            <person name="Evans L.H."/>
            <person name="Alamgir A."/>
            <person name="Owens N."/>
            <person name="Weber N.D."/>
            <person name="Virtaneva K."/>
            <person name="Barbian K."/>
            <person name="Babar A."/>
            <person name="Rosenke K."/>
        </authorList>
    </citation>
    <scope>NUCLEOTIDE SEQUENCE [LARGE SCALE GENOMIC DNA]</scope>
    <source>
        <strain evidence="1 2">CCM 8644</strain>
    </source>
</reference>
<reference evidence="1 2" key="2">
    <citation type="submission" date="2016-06" db="EMBL/GenBank/DDBJ databases">
        <title>Pedobacter psychrophilus sp. nov., isolated from Antarctic fragmentary rock.</title>
        <authorList>
            <person name="Svec P."/>
        </authorList>
    </citation>
    <scope>NUCLEOTIDE SEQUENCE [LARGE SCALE GENOMIC DNA]</scope>
    <source>
        <strain evidence="1 2">CCM 8644</strain>
    </source>
</reference>
<dbReference type="STRING" id="1826909.A5893_14705"/>
<name>A0A179DDV1_9SPHI</name>
<protein>
    <recommendedName>
        <fullName evidence="3">DUF4440 domain-containing protein</fullName>
    </recommendedName>
</protein>
<sequence length="280" mass="32227">MKKILCSTLFIFIYCNSIAQKNDGTVSSLIKTEKNLNEFLSEEGLSKAFLKYTSDKGVVFRPNAINIKEYYHNNPSEIKNLSWEPEFAMISKDGDLGFTSGLYTLNKEEPSYGHYLSIWKSKNQKKWELVLDADIEHKKPLSNPKTQFLDPTDYKYSKLIGPKKIKMREDIVFSTDLLLSKALDKSGNKNLSDFYSPNVRLYFPGQIPVTGKSNVLNFIYGMGKPLICFPNFVDRAFSGDLAYTNGKASIGINKYNYIRIWQKDIESKWNIILDMYVFEE</sequence>
<comment type="caution">
    <text evidence="1">The sequence shown here is derived from an EMBL/GenBank/DDBJ whole genome shotgun (WGS) entry which is preliminary data.</text>
</comment>
<dbReference type="Gene3D" id="3.10.450.50">
    <property type="match status" value="2"/>
</dbReference>
<keyword evidence="2" id="KW-1185">Reference proteome</keyword>
<dbReference type="RefSeq" id="WP_068823425.1">
    <property type="nucleotide sequence ID" value="NZ_LWHJ01000030.1"/>
</dbReference>
<evidence type="ECO:0000313" key="1">
    <source>
        <dbReference type="EMBL" id="OAQ38653.1"/>
    </source>
</evidence>
<accession>A0A179DDV1</accession>
<dbReference type="AlphaFoldDB" id="A0A179DDV1"/>
<dbReference type="EMBL" id="LWHJ01000030">
    <property type="protein sequence ID" value="OAQ38653.1"/>
    <property type="molecule type" value="Genomic_DNA"/>
</dbReference>
<dbReference type="OrthoDB" id="1119084at2"/>
<dbReference type="Proteomes" id="UP000078459">
    <property type="component" value="Unassembled WGS sequence"/>
</dbReference>
<evidence type="ECO:0000313" key="2">
    <source>
        <dbReference type="Proteomes" id="UP000078459"/>
    </source>
</evidence>
<evidence type="ECO:0008006" key="3">
    <source>
        <dbReference type="Google" id="ProtNLM"/>
    </source>
</evidence>